<dbReference type="OrthoDB" id="128078at2"/>
<dbReference type="RefSeq" id="WP_013419679.1">
    <property type="nucleotide sequence ID" value="NC_014664.1"/>
</dbReference>
<name>E3I1Z5_RHOVT</name>
<proteinExistence type="predicted"/>
<organism evidence="1 2">
    <name type="scientific">Rhodomicrobium vannielii (strain ATCC 17100 / DSM 162 / LMG 4299 / NCIMB 10020 / ATH 3.1.1)</name>
    <dbReference type="NCBI Taxonomy" id="648757"/>
    <lineage>
        <taxon>Bacteria</taxon>
        <taxon>Pseudomonadati</taxon>
        <taxon>Pseudomonadota</taxon>
        <taxon>Alphaproteobacteria</taxon>
        <taxon>Hyphomicrobiales</taxon>
        <taxon>Hyphomicrobiaceae</taxon>
        <taxon>Rhodomicrobium</taxon>
    </lineage>
</organism>
<gene>
    <name evidence="1" type="ordered locus">Rvan_2069</name>
</gene>
<keyword evidence="2" id="KW-1185">Reference proteome</keyword>
<evidence type="ECO:0000313" key="2">
    <source>
        <dbReference type="Proteomes" id="UP000001399"/>
    </source>
</evidence>
<dbReference type="EMBL" id="CP002292">
    <property type="protein sequence ID" value="ADP71296.1"/>
    <property type="molecule type" value="Genomic_DNA"/>
</dbReference>
<protein>
    <submittedName>
        <fullName evidence="1">Uncharacterized protein</fullName>
    </submittedName>
</protein>
<dbReference type="Proteomes" id="UP000001399">
    <property type="component" value="Chromosome"/>
</dbReference>
<sequence length="254" mass="27158">MGILGGRALIALTMVCGAVEAPAEPKDASAVYWPEQRTTLRAEQSVYFGGTRRNVASANDVHTGQIRARARRVSDGVTFADWYFRNVCKPDALPTAFCRRKLKLPPRADFSDSLILAPDAATTQTLDEVAFPVLDGVPPVAYLKNFRRRYWLGSHLEPTPGVAPARACSGACSQFAGIWQASRNGGVDVASIVQSGPNVAVIGQHAEGWQWNIASVGQWGACNKALVLQGVSPANNSASVFQAGYGNSATVFQH</sequence>
<dbReference type="HOGENOM" id="CLU_1093620_0_0_5"/>
<evidence type="ECO:0000313" key="1">
    <source>
        <dbReference type="EMBL" id="ADP71296.1"/>
    </source>
</evidence>
<dbReference type="KEGG" id="rva:Rvan_2069"/>
<dbReference type="STRING" id="648757.Rvan_2069"/>
<accession>E3I1Z5</accession>
<reference evidence="2" key="1">
    <citation type="journal article" date="2011" name="J. Bacteriol.">
        <title>Genome sequences of eight morphologically diverse alphaproteobacteria.</title>
        <authorList>
            <consortium name="US DOE Joint Genome Institute"/>
            <person name="Brown P.J."/>
            <person name="Kysela D.T."/>
            <person name="Buechlein A."/>
            <person name="Hemmerich C."/>
            <person name="Brun Y.V."/>
        </authorList>
    </citation>
    <scope>NUCLEOTIDE SEQUENCE [LARGE SCALE GENOMIC DNA]</scope>
    <source>
        <strain evidence="2">ATCC 17100 / ATH 3.1.1 / DSM 162 / LMG 4299</strain>
    </source>
</reference>
<dbReference type="AlphaFoldDB" id="E3I1Z5"/>